<accession>A0A391NJP1</accession>
<evidence type="ECO:0000313" key="2">
    <source>
        <dbReference type="Proteomes" id="UP000265618"/>
    </source>
</evidence>
<dbReference type="Proteomes" id="UP000265618">
    <property type="component" value="Unassembled WGS sequence"/>
</dbReference>
<gene>
    <name evidence="1" type="ORF">KIPB_002819</name>
</gene>
<organism evidence="1 2">
    <name type="scientific">Kipferlia bialata</name>
    <dbReference type="NCBI Taxonomy" id="797122"/>
    <lineage>
        <taxon>Eukaryota</taxon>
        <taxon>Metamonada</taxon>
        <taxon>Carpediemonas-like organisms</taxon>
        <taxon>Kipferlia</taxon>
    </lineage>
</organism>
<sequence>MNSDLFGSCPVVTPLTAALQLGTGVAEACEAMAEAPPSLPRLYMHAELTSPHLSCLSLVDTASEGDVLYAVSSGADVREALLDVPVPSVSDNVALIKKLTSIALSGQQRQQTTVAESTLR</sequence>
<reference evidence="1 2" key="1">
    <citation type="journal article" date="2018" name="PLoS ONE">
        <title>The draft genome of Kipferlia bialata reveals reductive genome evolution in fornicate parasites.</title>
        <authorList>
            <person name="Tanifuji G."/>
            <person name="Takabayashi S."/>
            <person name="Kume K."/>
            <person name="Takagi M."/>
            <person name="Nakayama T."/>
            <person name="Kamikawa R."/>
            <person name="Inagaki Y."/>
            <person name="Hashimoto T."/>
        </authorList>
    </citation>
    <scope>NUCLEOTIDE SEQUENCE [LARGE SCALE GENOMIC DNA]</scope>
    <source>
        <strain evidence="1">NY0173</strain>
    </source>
</reference>
<dbReference type="AlphaFoldDB" id="A0A391NJP1"/>
<dbReference type="EMBL" id="BDIP01000498">
    <property type="protein sequence ID" value="GCA62327.1"/>
    <property type="molecule type" value="Genomic_DNA"/>
</dbReference>
<keyword evidence="2" id="KW-1185">Reference proteome</keyword>
<evidence type="ECO:0000313" key="1">
    <source>
        <dbReference type="EMBL" id="GCA62327.1"/>
    </source>
</evidence>
<feature type="non-terminal residue" evidence="1">
    <location>
        <position position="120"/>
    </location>
</feature>
<comment type="caution">
    <text evidence="1">The sequence shown here is derived from an EMBL/GenBank/DDBJ whole genome shotgun (WGS) entry which is preliminary data.</text>
</comment>
<protein>
    <submittedName>
        <fullName evidence="1">Uncharacterized protein</fullName>
    </submittedName>
</protein>
<proteinExistence type="predicted"/>
<name>A0A391NJP1_9EUKA</name>